<feature type="region of interest" description="Disordered" evidence="1">
    <location>
        <begin position="304"/>
        <end position="354"/>
    </location>
</feature>
<dbReference type="EMBL" id="LAZR01031568">
    <property type="protein sequence ID" value="KKL53372.1"/>
    <property type="molecule type" value="Genomic_DNA"/>
</dbReference>
<protein>
    <submittedName>
        <fullName evidence="2">Uncharacterized protein</fullName>
    </submittedName>
</protein>
<organism evidence="2">
    <name type="scientific">marine sediment metagenome</name>
    <dbReference type="NCBI Taxonomy" id="412755"/>
    <lineage>
        <taxon>unclassified sequences</taxon>
        <taxon>metagenomes</taxon>
        <taxon>ecological metagenomes</taxon>
    </lineage>
</organism>
<feature type="non-terminal residue" evidence="2">
    <location>
        <position position="1"/>
    </location>
</feature>
<reference evidence="2" key="1">
    <citation type="journal article" date="2015" name="Nature">
        <title>Complex archaea that bridge the gap between prokaryotes and eukaryotes.</title>
        <authorList>
            <person name="Spang A."/>
            <person name="Saw J.H."/>
            <person name="Jorgensen S.L."/>
            <person name="Zaremba-Niedzwiedzka K."/>
            <person name="Martijn J."/>
            <person name="Lind A.E."/>
            <person name="van Eijk R."/>
            <person name="Schleper C."/>
            <person name="Guy L."/>
            <person name="Ettema T.J."/>
        </authorList>
    </citation>
    <scope>NUCLEOTIDE SEQUENCE</scope>
</reference>
<sequence>PYRLVPSGMRFDAWGKTGLVLYMHNFNIPLGRNSLYLEDGKLYSPDAIDFHRMVVPIATTNWIGDAIGEFDTGVIADLWEDAYLNSVSIHIMMTLEDEENIVELEDEILIPTSEVIEYSVVTVPGDREANRERLLSMGLDPAFVECVTCSEINQRKSGLQTPEPVIHLADGETVVGSGAKSDEVDTTNSIQLEVRDMGIEEQDVEVTEEGDLSPLVQETHIEIEVPEEEFAEIVEAEETVIPILEMAEALAEDEEALKVLARAFASNPAIISIFVEGLQENAGFVFAQGLQAVPQVKKIRFVSSAKPTKPVEPEPQENPRPQTLKALQQAPKNPDYSGRDPKRRQRVLGIVRTP</sequence>
<accession>A0A0F9FQR7</accession>
<comment type="caution">
    <text evidence="2">The sequence shown here is derived from an EMBL/GenBank/DDBJ whole genome shotgun (WGS) entry which is preliminary data.</text>
</comment>
<name>A0A0F9FQR7_9ZZZZ</name>
<proteinExistence type="predicted"/>
<gene>
    <name evidence="2" type="ORF">LCGC14_2276090</name>
</gene>
<evidence type="ECO:0000313" key="2">
    <source>
        <dbReference type="EMBL" id="KKL53372.1"/>
    </source>
</evidence>
<evidence type="ECO:0000256" key="1">
    <source>
        <dbReference type="SAM" id="MobiDB-lite"/>
    </source>
</evidence>
<dbReference type="AlphaFoldDB" id="A0A0F9FQR7"/>